<evidence type="ECO:0000256" key="1">
    <source>
        <dbReference type="ARBA" id="ARBA00004167"/>
    </source>
</evidence>
<name>A0A3Q3VJ76_MOLML</name>
<dbReference type="Proteomes" id="UP000261620">
    <property type="component" value="Unplaced"/>
</dbReference>
<dbReference type="Ensembl" id="ENSMMOT00000000879.1">
    <property type="protein sequence ID" value="ENSMMOP00000000864.1"/>
    <property type="gene ID" value="ENSMMOG00000000736.1"/>
</dbReference>
<dbReference type="AlphaFoldDB" id="A0A3Q3VJ76"/>
<dbReference type="Ensembl" id="ENSMMOT00000000870.1">
    <property type="protein sequence ID" value="ENSMMOP00000000856.1"/>
    <property type="gene ID" value="ENSMMOG00000000724.1"/>
</dbReference>
<dbReference type="SUPFAM" id="SSF49265">
    <property type="entry name" value="Fibronectin type III"/>
    <property type="match status" value="1"/>
</dbReference>
<dbReference type="STRING" id="94237.ENSMMOP00000000856"/>
<dbReference type="PANTHER" id="PTHR23037:SF35">
    <property type="entry name" value="FIBRONECTIN TYPE-III DOMAIN-CONTAINING PROTEIN"/>
    <property type="match status" value="1"/>
</dbReference>
<keyword evidence="5 8" id="KW-0472">Membrane</keyword>
<sequence>GFKDVVETLECTHDLIKWASCDLEAENCSQYNLTLQNVHCIFKQCDKGRCCCSVQNGGLDALYDKSTATVWRSGERVGSKVISFPLETVKPPIPTITQVRESNENFEIRWKSNMENVTAVDGFLTAIVTYYKKEDSTKVPESVRPPPVKGQKYCQIVGRHLEPSTTYVVCVKNYLNLSKYSSDCSEEWEFTTPMSQGVLAAIIITSLSIAAVVISGAIYGCYLKLKAMWWDTVGKCPNPKLLDMHPSKHEDFFATSLAVSLTISFVFRLKESQGDTSGGSPQQSSGISTGSSCLSYANAEPIDIIAGVQDALGKAFANISPISPLTTSPLAEFNKNNGLFSSPSNLCGVKPDDINSGSSSFDNRTYSILIPSLPQHIKEEVSEVRTTAELPCDSAYHPSEGDIVFCADQQLPACPLFTSPPVVPSLLATDMSYQQCNADSVRFLHAEDSSLPSVSSGSGTSSCNLVSGVEAGCECSDEVYGDATKLNVKVEKANVCDDNPCYGCVPAGSSSFPPVEDDYQAFQSLLENPDVLFSDQQSGEKKEHLLKYPEESFTKMPEAVSNSVVPGFTKNVQDGSVSLPVQPFLSLLSAVQSLPEITDSAYQSV</sequence>
<proteinExistence type="predicted"/>
<dbReference type="PANTHER" id="PTHR23037">
    <property type="entry name" value="CYTOKINE RECEPTOR"/>
    <property type="match status" value="1"/>
</dbReference>
<evidence type="ECO:0000256" key="6">
    <source>
        <dbReference type="ARBA" id="ARBA00023157"/>
    </source>
</evidence>
<dbReference type="InterPro" id="IPR013783">
    <property type="entry name" value="Ig-like_fold"/>
</dbReference>
<evidence type="ECO:0000313" key="10">
    <source>
        <dbReference type="Proteomes" id="UP000261620"/>
    </source>
</evidence>
<keyword evidence="3" id="KW-0732">Signal</keyword>
<evidence type="ECO:0000313" key="9">
    <source>
        <dbReference type="Ensembl" id="ENSMMOP00000000856.1"/>
    </source>
</evidence>
<evidence type="ECO:0000256" key="5">
    <source>
        <dbReference type="ARBA" id="ARBA00023136"/>
    </source>
</evidence>
<evidence type="ECO:0000256" key="8">
    <source>
        <dbReference type="SAM" id="Phobius"/>
    </source>
</evidence>
<dbReference type="OMA" id="SIYICFV"/>
<organism evidence="9 10">
    <name type="scientific">Mola mola</name>
    <name type="common">Ocean sunfish</name>
    <name type="synonym">Tetraodon mola</name>
    <dbReference type="NCBI Taxonomy" id="94237"/>
    <lineage>
        <taxon>Eukaryota</taxon>
        <taxon>Metazoa</taxon>
        <taxon>Chordata</taxon>
        <taxon>Craniata</taxon>
        <taxon>Vertebrata</taxon>
        <taxon>Euteleostomi</taxon>
        <taxon>Actinopterygii</taxon>
        <taxon>Neopterygii</taxon>
        <taxon>Teleostei</taxon>
        <taxon>Neoteleostei</taxon>
        <taxon>Acanthomorphata</taxon>
        <taxon>Eupercaria</taxon>
        <taxon>Tetraodontiformes</taxon>
        <taxon>Molidae</taxon>
        <taxon>Mola</taxon>
    </lineage>
</organism>
<keyword evidence="2 8" id="KW-0812">Transmembrane</keyword>
<evidence type="ECO:0000256" key="3">
    <source>
        <dbReference type="ARBA" id="ARBA00022729"/>
    </source>
</evidence>
<evidence type="ECO:0000256" key="2">
    <source>
        <dbReference type="ARBA" id="ARBA00022692"/>
    </source>
</evidence>
<keyword evidence="4 8" id="KW-1133">Transmembrane helix</keyword>
<keyword evidence="6" id="KW-1015">Disulfide bond</keyword>
<dbReference type="GO" id="GO:0009897">
    <property type="term" value="C:external side of plasma membrane"/>
    <property type="evidence" value="ECO:0007669"/>
    <property type="project" value="TreeGrafter"/>
</dbReference>
<evidence type="ECO:0000256" key="4">
    <source>
        <dbReference type="ARBA" id="ARBA00022989"/>
    </source>
</evidence>
<dbReference type="GO" id="GO:0004896">
    <property type="term" value="F:cytokine receptor activity"/>
    <property type="evidence" value="ECO:0007669"/>
    <property type="project" value="TreeGrafter"/>
</dbReference>
<comment type="subcellular location">
    <subcellularLocation>
        <location evidence="1">Membrane</location>
        <topology evidence="1">Single-pass membrane protein</topology>
    </subcellularLocation>
</comment>
<keyword evidence="7" id="KW-0675">Receptor</keyword>
<accession>A0A3Q3VJ76</accession>
<evidence type="ECO:0000256" key="7">
    <source>
        <dbReference type="ARBA" id="ARBA00023170"/>
    </source>
</evidence>
<keyword evidence="10" id="KW-1185">Reference proteome</keyword>
<dbReference type="InterPro" id="IPR036116">
    <property type="entry name" value="FN3_sf"/>
</dbReference>
<feature type="transmembrane region" description="Helical" evidence="8">
    <location>
        <begin position="198"/>
        <end position="219"/>
    </location>
</feature>
<reference evidence="9" key="1">
    <citation type="submission" date="2025-05" db="UniProtKB">
        <authorList>
            <consortium name="Ensembl"/>
        </authorList>
    </citation>
    <scope>IDENTIFICATION</scope>
</reference>
<protein>
    <submittedName>
        <fullName evidence="9">Uncharacterized protein</fullName>
    </submittedName>
</protein>
<dbReference type="Gene3D" id="2.60.40.10">
    <property type="entry name" value="Immunoglobulins"/>
    <property type="match status" value="1"/>
</dbReference>